<comment type="subcellular location">
    <subcellularLocation>
        <location evidence="1">Membrane</location>
        <topology evidence="1">Multi-pass membrane protein</topology>
    </subcellularLocation>
</comment>
<comment type="similarity">
    <text evidence="2">Belongs to the L6 tetraspanin family.</text>
</comment>
<evidence type="ECO:0000256" key="4">
    <source>
        <dbReference type="ARBA" id="ARBA00022989"/>
    </source>
</evidence>
<evidence type="ECO:0000256" key="2">
    <source>
        <dbReference type="ARBA" id="ARBA00006193"/>
    </source>
</evidence>
<sequence length="124" mass="13559">MLLSNMFSIIALLGAATCLSISASGLFNGPYCLYHVGTMDVVNGKWGYPFKSEEPCVFSNSTNVYLFDIPVWSSVCIEPPHIVPWNSGLFSSLCLISILEIILSLFQFINAFLGMIGGHCDGRK</sequence>
<evidence type="ECO:0000256" key="3">
    <source>
        <dbReference type="ARBA" id="ARBA00022692"/>
    </source>
</evidence>
<feature type="non-terminal residue" evidence="8">
    <location>
        <position position="124"/>
    </location>
</feature>
<keyword evidence="4 6" id="KW-1133">Transmembrane helix</keyword>
<dbReference type="Pfam" id="PF05805">
    <property type="entry name" value="L6_membrane"/>
    <property type="match status" value="1"/>
</dbReference>
<evidence type="ECO:0000256" key="1">
    <source>
        <dbReference type="ARBA" id="ARBA00004141"/>
    </source>
</evidence>
<accession>A0A8T2JP23</accession>
<feature type="chain" id="PRO_5035750917" evidence="7">
    <location>
        <begin position="19"/>
        <end position="124"/>
    </location>
</feature>
<evidence type="ECO:0000256" key="6">
    <source>
        <dbReference type="SAM" id="Phobius"/>
    </source>
</evidence>
<dbReference type="GO" id="GO:0016020">
    <property type="term" value="C:membrane"/>
    <property type="evidence" value="ECO:0007669"/>
    <property type="project" value="UniProtKB-SubCell"/>
</dbReference>
<reference evidence="8" key="1">
    <citation type="thesis" date="2020" institute="ProQuest LLC" country="789 East Eisenhower Parkway, Ann Arbor, MI, USA">
        <title>Comparative Genomics and Chromosome Evolution.</title>
        <authorList>
            <person name="Mudd A.B."/>
        </authorList>
    </citation>
    <scope>NUCLEOTIDE SEQUENCE</scope>
    <source>
        <strain evidence="8">Female2</strain>
        <tissue evidence="8">Blood</tissue>
    </source>
</reference>
<dbReference type="PANTHER" id="PTHR14198:SF25">
    <property type="entry name" value="TRANSMEMBRANE 4 L SIX FAMILY MEMBER 19"/>
    <property type="match status" value="1"/>
</dbReference>
<dbReference type="Proteomes" id="UP000812440">
    <property type="component" value="Chromosome 5"/>
</dbReference>
<name>A0A8T2JP23_9PIPI</name>
<dbReference type="AlphaFoldDB" id="A0A8T2JP23"/>
<feature type="transmembrane region" description="Helical" evidence="6">
    <location>
        <begin position="89"/>
        <end position="116"/>
    </location>
</feature>
<dbReference type="InterPro" id="IPR008661">
    <property type="entry name" value="L6_membrane"/>
</dbReference>
<keyword evidence="7" id="KW-0732">Signal</keyword>
<proteinExistence type="inferred from homology"/>
<dbReference type="EMBL" id="JAACNH010000004">
    <property type="protein sequence ID" value="KAG8445518.1"/>
    <property type="molecule type" value="Genomic_DNA"/>
</dbReference>
<keyword evidence="5 6" id="KW-0472">Membrane</keyword>
<comment type="caution">
    <text evidence="8">The sequence shown here is derived from an EMBL/GenBank/DDBJ whole genome shotgun (WGS) entry which is preliminary data.</text>
</comment>
<dbReference type="OrthoDB" id="9897613at2759"/>
<evidence type="ECO:0000256" key="7">
    <source>
        <dbReference type="SAM" id="SignalP"/>
    </source>
</evidence>
<keyword evidence="3 6" id="KW-0812">Transmembrane</keyword>
<protein>
    <submittedName>
        <fullName evidence="8">Uncharacterized protein</fullName>
    </submittedName>
</protein>
<evidence type="ECO:0000256" key="5">
    <source>
        <dbReference type="ARBA" id="ARBA00023136"/>
    </source>
</evidence>
<gene>
    <name evidence="8" type="ORF">GDO86_010328</name>
</gene>
<evidence type="ECO:0000313" key="8">
    <source>
        <dbReference type="EMBL" id="KAG8445518.1"/>
    </source>
</evidence>
<organism evidence="8 9">
    <name type="scientific">Hymenochirus boettgeri</name>
    <name type="common">Congo dwarf clawed frog</name>
    <dbReference type="NCBI Taxonomy" id="247094"/>
    <lineage>
        <taxon>Eukaryota</taxon>
        <taxon>Metazoa</taxon>
        <taxon>Chordata</taxon>
        <taxon>Craniata</taxon>
        <taxon>Vertebrata</taxon>
        <taxon>Euteleostomi</taxon>
        <taxon>Amphibia</taxon>
        <taxon>Batrachia</taxon>
        <taxon>Anura</taxon>
        <taxon>Pipoidea</taxon>
        <taxon>Pipidae</taxon>
        <taxon>Pipinae</taxon>
        <taxon>Hymenochirus</taxon>
    </lineage>
</organism>
<keyword evidence="9" id="KW-1185">Reference proteome</keyword>
<evidence type="ECO:0000313" key="9">
    <source>
        <dbReference type="Proteomes" id="UP000812440"/>
    </source>
</evidence>
<dbReference type="PANTHER" id="PTHR14198">
    <property type="entry name" value="TRANSMEMBRANE 4 L6 FAMILY MEMBER 1-RELATED"/>
    <property type="match status" value="1"/>
</dbReference>
<feature type="signal peptide" evidence="7">
    <location>
        <begin position="1"/>
        <end position="18"/>
    </location>
</feature>